<dbReference type="GO" id="GO:0005739">
    <property type="term" value="C:mitochondrion"/>
    <property type="evidence" value="ECO:0007669"/>
    <property type="project" value="UniProtKB-SubCell"/>
</dbReference>
<evidence type="ECO:0008006" key="6">
    <source>
        <dbReference type="Google" id="ProtNLM"/>
    </source>
</evidence>
<dbReference type="EMBL" id="UINC01034129">
    <property type="protein sequence ID" value="SVB24488.1"/>
    <property type="molecule type" value="Genomic_DNA"/>
</dbReference>
<keyword evidence="3" id="KW-0808">Transferase</keyword>
<keyword evidence="2" id="KW-0489">Methyltransferase</keyword>
<dbReference type="AlphaFoldDB" id="A0A382CE83"/>
<dbReference type="PANTHER" id="PTHR12049">
    <property type="entry name" value="PROTEIN ARGININE METHYLTRANSFERASE NDUFAF7, MITOCHONDRIAL"/>
    <property type="match status" value="1"/>
</dbReference>
<evidence type="ECO:0000256" key="2">
    <source>
        <dbReference type="ARBA" id="ARBA00022603"/>
    </source>
</evidence>
<evidence type="ECO:0000256" key="3">
    <source>
        <dbReference type="ARBA" id="ARBA00022679"/>
    </source>
</evidence>
<dbReference type="SUPFAM" id="SSF53335">
    <property type="entry name" value="S-adenosyl-L-methionine-dependent methyltransferases"/>
    <property type="match status" value="1"/>
</dbReference>
<dbReference type="InterPro" id="IPR003788">
    <property type="entry name" value="NDUFAF7"/>
</dbReference>
<dbReference type="GO" id="GO:0032259">
    <property type="term" value="P:methylation"/>
    <property type="evidence" value="ECO:0007669"/>
    <property type="project" value="UniProtKB-KW"/>
</dbReference>
<proteinExistence type="predicted"/>
<accession>A0A382CE83</accession>
<dbReference type="Gene3D" id="3.40.50.12710">
    <property type="match status" value="1"/>
</dbReference>
<protein>
    <recommendedName>
        <fullName evidence="6">SAM-dependent methyltransferase</fullName>
    </recommendedName>
</protein>
<name>A0A382CE83_9ZZZZ</name>
<dbReference type="InterPro" id="IPR038375">
    <property type="entry name" value="NDUFAF7_sf"/>
</dbReference>
<sequence length="409" mass="46491">MTLYGSVEDVIRSSIQKRGQITFAEFMEKALYWPGGGYYTKGSPIGFSGDYYTSPSAHPIFGALISVQLFQMWQLMGRPKPFTIVEVGSGNGLLMRDLTQYLQYLPEGFSNNVEYVCIDRGEQNKTGTNTNRQFRSYSDIAEFQGQGIEGCVLSNELIDSFPVHRLQMKKGILRELYVTLRDGVFVEEEGALSTQELNDHFDQLGIKLNDGHVFEVNLNVSRWINDVSRMLKRGYVITIDYGGVAGDIYSESNDKGTLTCFYRHVQTNNPYLHIGNQDITSQVNYTMLTKYGLGQGFVNKAYLSQREFLTNLGLPYFLKRLPALDMDNRAKLTNRFSMLNLVSPEGFGEFKVLIQGKNVSNVELWCRKLGFEEMPILRELPIPMLTESHMPLLEGKYPHVGLELADTWM</sequence>
<reference evidence="5" key="1">
    <citation type="submission" date="2018-05" db="EMBL/GenBank/DDBJ databases">
        <authorList>
            <person name="Lanie J.A."/>
            <person name="Ng W.-L."/>
            <person name="Kazmierczak K.M."/>
            <person name="Andrzejewski T.M."/>
            <person name="Davidsen T.M."/>
            <person name="Wayne K.J."/>
            <person name="Tettelin H."/>
            <person name="Glass J.I."/>
            <person name="Rusch D."/>
            <person name="Podicherti R."/>
            <person name="Tsui H.-C.T."/>
            <person name="Winkler M.E."/>
        </authorList>
    </citation>
    <scope>NUCLEOTIDE SEQUENCE</scope>
</reference>
<dbReference type="Pfam" id="PF02636">
    <property type="entry name" value="Methyltransf_28"/>
    <property type="match status" value="1"/>
</dbReference>
<evidence type="ECO:0000313" key="5">
    <source>
        <dbReference type="EMBL" id="SVB24488.1"/>
    </source>
</evidence>
<dbReference type="GO" id="GO:0035243">
    <property type="term" value="F:protein-arginine omega-N symmetric methyltransferase activity"/>
    <property type="evidence" value="ECO:0007669"/>
    <property type="project" value="TreeGrafter"/>
</dbReference>
<gene>
    <name evidence="5" type="ORF">METZ01_LOCUS177342</name>
</gene>
<keyword evidence="4" id="KW-0496">Mitochondrion</keyword>
<evidence type="ECO:0000256" key="4">
    <source>
        <dbReference type="ARBA" id="ARBA00023128"/>
    </source>
</evidence>
<dbReference type="PANTHER" id="PTHR12049:SF7">
    <property type="entry name" value="PROTEIN ARGININE METHYLTRANSFERASE NDUFAF7, MITOCHONDRIAL"/>
    <property type="match status" value="1"/>
</dbReference>
<comment type="subcellular location">
    <subcellularLocation>
        <location evidence="1">Mitochondrion</location>
    </subcellularLocation>
</comment>
<dbReference type="InterPro" id="IPR029063">
    <property type="entry name" value="SAM-dependent_MTases_sf"/>
</dbReference>
<evidence type="ECO:0000256" key="1">
    <source>
        <dbReference type="ARBA" id="ARBA00004173"/>
    </source>
</evidence>
<organism evidence="5">
    <name type="scientific">marine metagenome</name>
    <dbReference type="NCBI Taxonomy" id="408172"/>
    <lineage>
        <taxon>unclassified sequences</taxon>
        <taxon>metagenomes</taxon>
        <taxon>ecological metagenomes</taxon>
    </lineage>
</organism>